<dbReference type="PROSITE" id="PS50846">
    <property type="entry name" value="HMA_2"/>
    <property type="match status" value="1"/>
</dbReference>
<sequence length="69" mass="7286">MTTTMLKIKGMTCGHCQRAVTQALENVDGVKSAVVDLEAGTAAVQASESTETEALLEAVREEGYDANLQ</sequence>
<dbReference type="GO" id="GO:0046872">
    <property type="term" value="F:metal ion binding"/>
    <property type="evidence" value="ECO:0007669"/>
    <property type="project" value="UniProtKB-KW"/>
</dbReference>
<dbReference type="InterPro" id="IPR017969">
    <property type="entry name" value="Heavy-metal-associated_CS"/>
</dbReference>
<evidence type="ECO:0000259" key="2">
    <source>
        <dbReference type="PROSITE" id="PS50846"/>
    </source>
</evidence>
<reference evidence="3 4" key="1">
    <citation type="submission" date="2018-07" db="EMBL/GenBank/DDBJ databases">
        <title>Marsedoiliclastica nanhaica gen. nov. sp. nov., a novel marine hydrocarbonoclastic bacterium isolated from an in-situ enriched hydrocarbon-degrading consortium in deep-sea sediment.</title>
        <authorList>
            <person name="Dong C."/>
            <person name="Ma T."/>
            <person name="Liu R."/>
            <person name="Shao Z."/>
        </authorList>
    </citation>
    <scope>NUCLEOTIDE SEQUENCE [LARGE SCALE GENOMIC DNA]</scope>
    <source>
        <strain evidence="4">soil36-7</strain>
    </source>
</reference>
<keyword evidence="1" id="KW-0479">Metal-binding</keyword>
<dbReference type="SUPFAM" id="SSF55008">
    <property type="entry name" value="HMA, heavy metal-associated domain"/>
    <property type="match status" value="1"/>
</dbReference>
<accession>A0A4P7XGD2</accession>
<proteinExistence type="predicted"/>
<evidence type="ECO:0000313" key="4">
    <source>
        <dbReference type="Proteomes" id="UP000298049"/>
    </source>
</evidence>
<feature type="domain" description="HMA" evidence="2">
    <location>
        <begin position="2"/>
        <end position="67"/>
    </location>
</feature>
<gene>
    <name evidence="3" type="ORF">soil367_09030</name>
</gene>
<dbReference type="AlphaFoldDB" id="A0A4P7XGD2"/>
<evidence type="ECO:0000256" key="1">
    <source>
        <dbReference type="ARBA" id="ARBA00022723"/>
    </source>
</evidence>
<evidence type="ECO:0000313" key="3">
    <source>
        <dbReference type="EMBL" id="QCF26058.1"/>
    </source>
</evidence>
<dbReference type="CDD" id="cd00371">
    <property type="entry name" value="HMA"/>
    <property type="match status" value="1"/>
</dbReference>
<keyword evidence="4" id="KW-1185">Reference proteome</keyword>
<dbReference type="OrthoDB" id="8687281at2"/>
<dbReference type="Proteomes" id="UP000298049">
    <property type="component" value="Chromosome"/>
</dbReference>
<name>A0A4P7XGD2_9ALTE</name>
<dbReference type="EMBL" id="CP031093">
    <property type="protein sequence ID" value="QCF26058.1"/>
    <property type="molecule type" value="Genomic_DNA"/>
</dbReference>
<dbReference type="FunFam" id="3.30.70.100:FF:000001">
    <property type="entry name" value="ATPase copper transporting beta"/>
    <property type="match status" value="1"/>
</dbReference>
<dbReference type="InterPro" id="IPR036163">
    <property type="entry name" value="HMA_dom_sf"/>
</dbReference>
<dbReference type="Pfam" id="PF00403">
    <property type="entry name" value="HMA"/>
    <property type="match status" value="1"/>
</dbReference>
<dbReference type="Gene3D" id="3.30.70.100">
    <property type="match status" value="1"/>
</dbReference>
<dbReference type="PROSITE" id="PS01047">
    <property type="entry name" value="HMA_1"/>
    <property type="match status" value="1"/>
</dbReference>
<dbReference type="RefSeq" id="WP_136548780.1">
    <property type="nucleotide sequence ID" value="NZ_CP031093.1"/>
</dbReference>
<organism evidence="3 4">
    <name type="scientific">Hydrocarboniclastica marina</name>
    <dbReference type="NCBI Taxonomy" id="2259620"/>
    <lineage>
        <taxon>Bacteria</taxon>
        <taxon>Pseudomonadati</taxon>
        <taxon>Pseudomonadota</taxon>
        <taxon>Gammaproteobacteria</taxon>
        <taxon>Alteromonadales</taxon>
        <taxon>Alteromonadaceae</taxon>
        <taxon>Hydrocarboniclastica</taxon>
    </lineage>
</organism>
<protein>
    <submittedName>
        <fullName evidence="3">Heavy-metal-associated domain-containing protein</fullName>
    </submittedName>
</protein>
<dbReference type="KEGG" id="hmi:soil367_09030"/>
<dbReference type="InterPro" id="IPR006121">
    <property type="entry name" value="HMA_dom"/>
</dbReference>